<dbReference type="Pfam" id="PF00271">
    <property type="entry name" value="Helicase_C"/>
    <property type="match status" value="1"/>
</dbReference>
<evidence type="ECO:0000259" key="5">
    <source>
        <dbReference type="PROSITE" id="PS51194"/>
    </source>
</evidence>
<keyword evidence="6" id="KW-0347">Helicase</keyword>
<proteinExistence type="predicted"/>
<dbReference type="GO" id="GO:0005524">
    <property type="term" value="F:ATP binding"/>
    <property type="evidence" value="ECO:0007669"/>
    <property type="project" value="UniProtKB-KW"/>
</dbReference>
<dbReference type="GO" id="GO:0003676">
    <property type="term" value="F:nucleic acid binding"/>
    <property type="evidence" value="ECO:0007669"/>
    <property type="project" value="InterPro"/>
</dbReference>
<protein>
    <submittedName>
        <fullName evidence="6">DEAD/DEAH box helicase</fullName>
    </submittedName>
</protein>
<evidence type="ECO:0000313" key="6">
    <source>
        <dbReference type="EMBL" id="OJH37975.1"/>
    </source>
</evidence>
<dbReference type="EMBL" id="MPIN01000007">
    <property type="protein sequence ID" value="OJH37975.1"/>
    <property type="molecule type" value="Genomic_DNA"/>
</dbReference>
<dbReference type="InterPro" id="IPR018973">
    <property type="entry name" value="MZB"/>
</dbReference>
<reference evidence="6 7" key="2">
    <citation type="submission" date="2016-12" db="EMBL/GenBank/DDBJ databases">
        <title>Draft Genome Sequence of Cystobacter ferrugineus Strain Cbfe23.</title>
        <authorList>
            <person name="Akbar S."/>
            <person name="Dowd S.E."/>
            <person name="Stevens D.C."/>
        </authorList>
    </citation>
    <scope>NUCLEOTIDE SEQUENCE [LARGE SCALE GENOMIC DNA]</scope>
    <source>
        <strain evidence="6 7">Cbfe23</strain>
    </source>
</reference>
<dbReference type="Gene3D" id="3.40.50.300">
    <property type="entry name" value="P-loop containing nucleotide triphosphate hydrolases"/>
    <property type="match status" value="2"/>
</dbReference>
<organism evidence="6 7">
    <name type="scientific">Cystobacter ferrugineus</name>
    <dbReference type="NCBI Taxonomy" id="83449"/>
    <lineage>
        <taxon>Bacteria</taxon>
        <taxon>Pseudomonadati</taxon>
        <taxon>Myxococcota</taxon>
        <taxon>Myxococcia</taxon>
        <taxon>Myxococcales</taxon>
        <taxon>Cystobacterineae</taxon>
        <taxon>Archangiaceae</taxon>
        <taxon>Cystobacter</taxon>
    </lineage>
</organism>
<dbReference type="InterPro" id="IPR014001">
    <property type="entry name" value="Helicase_ATP-bd"/>
</dbReference>
<keyword evidence="2" id="KW-0067">ATP-binding</keyword>
<dbReference type="Pfam" id="PF09369">
    <property type="entry name" value="MZB"/>
    <property type="match status" value="1"/>
</dbReference>
<evidence type="ECO:0000256" key="2">
    <source>
        <dbReference type="ARBA" id="ARBA00022840"/>
    </source>
</evidence>
<dbReference type="InterPro" id="IPR011545">
    <property type="entry name" value="DEAD/DEAH_box_helicase_dom"/>
</dbReference>
<comment type="caution">
    <text evidence="6">The sequence shown here is derived from an EMBL/GenBank/DDBJ whole genome shotgun (WGS) entry which is preliminary data.</text>
</comment>
<dbReference type="PROSITE" id="PS51192">
    <property type="entry name" value="HELICASE_ATP_BIND_1"/>
    <property type="match status" value="1"/>
</dbReference>
<dbReference type="InterPro" id="IPR055227">
    <property type="entry name" value="HRQ1_WHD"/>
</dbReference>
<evidence type="ECO:0000256" key="3">
    <source>
        <dbReference type="SAM" id="MobiDB-lite"/>
    </source>
</evidence>
<dbReference type="OrthoDB" id="9815222at2"/>
<name>A0A1L9B6V1_9BACT</name>
<dbReference type="Pfam" id="PF00270">
    <property type="entry name" value="DEAD"/>
    <property type="match status" value="1"/>
</dbReference>
<gene>
    <name evidence="6" type="ORF">BON30_27125</name>
</gene>
<dbReference type="Proteomes" id="UP000182229">
    <property type="component" value="Unassembled WGS sequence"/>
</dbReference>
<dbReference type="GO" id="GO:0006289">
    <property type="term" value="P:nucleotide-excision repair"/>
    <property type="evidence" value="ECO:0007669"/>
    <property type="project" value="TreeGrafter"/>
</dbReference>
<dbReference type="AlphaFoldDB" id="A0A1L9B6V1"/>
<dbReference type="SUPFAM" id="SSF52540">
    <property type="entry name" value="P-loop containing nucleoside triphosphate hydrolases"/>
    <property type="match status" value="1"/>
</dbReference>
<evidence type="ECO:0000313" key="7">
    <source>
        <dbReference type="Proteomes" id="UP000182229"/>
    </source>
</evidence>
<reference evidence="7" key="1">
    <citation type="submission" date="2016-11" db="EMBL/GenBank/DDBJ databases">
        <authorList>
            <person name="Shukria A."/>
            <person name="Stevens D.C."/>
        </authorList>
    </citation>
    <scope>NUCLEOTIDE SEQUENCE [LARGE SCALE GENOMIC DNA]</scope>
    <source>
        <strain evidence="7">Cbfe23</strain>
    </source>
</reference>
<dbReference type="SMART" id="SM00490">
    <property type="entry name" value="HELICc"/>
    <property type="match status" value="1"/>
</dbReference>
<dbReference type="SMART" id="SM00487">
    <property type="entry name" value="DEXDc"/>
    <property type="match status" value="1"/>
</dbReference>
<evidence type="ECO:0000259" key="4">
    <source>
        <dbReference type="PROSITE" id="PS51192"/>
    </source>
</evidence>
<keyword evidence="6" id="KW-0378">Hydrolase</keyword>
<dbReference type="CDD" id="cd18797">
    <property type="entry name" value="SF2_C_Hrq"/>
    <property type="match status" value="1"/>
</dbReference>
<dbReference type="STRING" id="83449.BON30_27125"/>
<dbReference type="PANTHER" id="PTHR47957:SF3">
    <property type="entry name" value="ATP-DEPENDENT HELICASE HRQ1"/>
    <property type="match status" value="1"/>
</dbReference>
<feature type="domain" description="Helicase C-terminal" evidence="5">
    <location>
        <begin position="261"/>
        <end position="420"/>
    </location>
</feature>
<dbReference type="Pfam" id="PF22982">
    <property type="entry name" value="WHD_HRQ1"/>
    <property type="match status" value="1"/>
</dbReference>
<evidence type="ECO:0000256" key="1">
    <source>
        <dbReference type="ARBA" id="ARBA00022741"/>
    </source>
</evidence>
<feature type="region of interest" description="Disordered" evidence="3">
    <location>
        <begin position="1"/>
        <end position="21"/>
    </location>
</feature>
<sequence>MVLDEVTPARPGSHAPIPEGVAPQVREALRRRGIDRLFSHQAEAYELARSGRNLVIATPTASGKSLCYNLPLLDRFAREPQARALYLFPTKALSRDQEESLRVFMREAGLEHGAITFDGDTPADARRAARERSGVLLTNPDMLHTGILPHHASWARLFSNLRYVVIDELHTYRGVFGSHLANVLRRLQRVAAFHGSSPTFILASATIGNPKAHAERMLGREVALISESGAPAGERRVMVYNPPVVNAELGIRASYLKSAVRLTADLVRAEVSTLLFAQSRNSVEVMLKYLRDKFVAEKMDPNLIQGYRGGYLPGTRRATEAALRAGEVRCVVATNALELGIDIGSLDAVVCAGYPGSVAALMQRFGRAGRRGAGSLALLVTSSAPLDQYLASDPRFLTGSPVEHARIDPDNVEILVQHLKCAAFELPFAEGDTFGDVPAESVTDALGYLSQHEVVHPSPGPEGRKMFHWSSDAYPANHVSLRSVGWDNVVIIELGTDRTLAEMDFRSAHTMLHEQAIYQHEAEQYQVERFDYDNHKAYVRKVAPDYFTDAMTYVRVNVIQEDQGAPMGPTLQTGMGEVSVIEKVVGYKKIKFHTHENVGYGEVALPEMQMHTTSLWLTVPESVVRSFGAPRPAVIDALRGIATALRTVACVGLMIDPRDLGKTLGSKDDADGPPRKDGGVGFDPTIFLYDNIPGGVGLAARLFDQREELLRRARRLLEGCACEEGCPACIGPAAGSFPGSAPVEEHPRKRLALEILSALGVVALQ</sequence>
<dbReference type="InterPro" id="IPR001650">
    <property type="entry name" value="Helicase_C-like"/>
</dbReference>
<dbReference type="CDD" id="cd17923">
    <property type="entry name" value="DEXHc_Hrq1-like"/>
    <property type="match status" value="1"/>
</dbReference>
<dbReference type="GO" id="GO:0043138">
    <property type="term" value="F:3'-5' DNA helicase activity"/>
    <property type="evidence" value="ECO:0007669"/>
    <property type="project" value="TreeGrafter"/>
</dbReference>
<keyword evidence="7" id="KW-1185">Reference proteome</keyword>
<feature type="domain" description="Helicase ATP-binding" evidence="4">
    <location>
        <begin position="45"/>
        <end position="225"/>
    </location>
</feature>
<dbReference type="GO" id="GO:0036297">
    <property type="term" value="P:interstrand cross-link repair"/>
    <property type="evidence" value="ECO:0007669"/>
    <property type="project" value="TreeGrafter"/>
</dbReference>
<dbReference type="PROSITE" id="PS51194">
    <property type="entry name" value="HELICASE_CTER"/>
    <property type="match status" value="1"/>
</dbReference>
<accession>A0A1L9B6V1</accession>
<dbReference type="InterPro" id="IPR027417">
    <property type="entry name" value="P-loop_NTPase"/>
</dbReference>
<keyword evidence="1" id="KW-0547">Nucleotide-binding</keyword>
<dbReference type="PANTHER" id="PTHR47957">
    <property type="entry name" value="ATP-DEPENDENT HELICASE HRQ1"/>
    <property type="match status" value="1"/>
</dbReference>